<evidence type="ECO:0000256" key="2">
    <source>
        <dbReference type="SAM" id="Phobius"/>
    </source>
</evidence>
<keyword evidence="2" id="KW-0472">Membrane</keyword>
<organism evidence="3">
    <name type="scientific">Tetraselmis sp. GSL018</name>
    <dbReference type="NCBI Taxonomy" id="582737"/>
    <lineage>
        <taxon>Eukaryota</taxon>
        <taxon>Viridiplantae</taxon>
        <taxon>Chlorophyta</taxon>
        <taxon>core chlorophytes</taxon>
        <taxon>Chlorodendrophyceae</taxon>
        <taxon>Chlorodendrales</taxon>
        <taxon>Chlorodendraceae</taxon>
        <taxon>Tetraselmis</taxon>
    </lineage>
</organism>
<evidence type="ECO:0000256" key="1">
    <source>
        <dbReference type="SAM" id="MobiDB-lite"/>
    </source>
</evidence>
<reference evidence="3" key="1">
    <citation type="submission" date="2014-05" db="EMBL/GenBank/DDBJ databases">
        <title>The transcriptome of the halophilic microalga Tetraselmis sp. GSL018 isolated from the Great Salt Lake, Utah.</title>
        <authorList>
            <person name="Jinkerson R.E."/>
            <person name="D'Adamo S."/>
            <person name="Posewitz M.C."/>
        </authorList>
    </citation>
    <scope>NUCLEOTIDE SEQUENCE</scope>
    <source>
        <strain evidence="3">GSL018</strain>
    </source>
</reference>
<dbReference type="AlphaFoldDB" id="A0A061RY42"/>
<keyword evidence="2" id="KW-1133">Transmembrane helix</keyword>
<accession>A0A061RY42</accession>
<evidence type="ECO:0000313" key="3">
    <source>
        <dbReference type="EMBL" id="JAC75491.1"/>
    </source>
</evidence>
<feature type="non-terminal residue" evidence="3">
    <location>
        <position position="1"/>
    </location>
</feature>
<protein>
    <submittedName>
        <fullName evidence="3">Uncharacterized protein</fullName>
    </submittedName>
</protein>
<feature type="compositionally biased region" description="Basic and acidic residues" evidence="1">
    <location>
        <begin position="1"/>
        <end position="19"/>
    </location>
</feature>
<feature type="transmembrane region" description="Helical" evidence="2">
    <location>
        <begin position="27"/>
        <end position="49"/>
    </location>
</feature>
<sequence length="61" mass="6527">EQLRPESHLDALGEPRDPPRLLGPGPLLAVVFASFCASFRALAMLRIALSHVTALAHTHSA</sequence>
<gene>
    <name evidence="3" type="ORF">TSPGSL018_22934</name>
</gene>
<dbReference type="EMBL" id="GBEZ01010156">
    <property type="protein sequence ID" value="JAC75491.1"/>
    <property type="molecule type" value="Transcribed_RNA"/>
</dbReference>
<proteinExistence type="predicted"/>
<keyword evidence="2" id="KW-0812">Transmembrane</keyword>
<feature type="region of interest" description="Disordered" evidence="1">
    <location>
        <begin position="1"/>
        <end position="20"/>
    </location>
</feature>
<name>A0A061RY42_9CHLO</name>